<dbReference type="InterPro" id="IPR041561">
    <property type="entry name" value="PglD_N"/>
</dbReference>
<keyword evidence="3" id="KW-0677">Repeat</keyword>
<dbReference type="Gene3D" id="3.40.50.20">
    <property type="match status" value="1"/>
</dbReference>
<dbReference type="STRING" id="758820.SAMN00777080_1688"/>
<dbReference type="PROSITE" id="PS00101">
    <property type="entry name" value="HEXAPEP_TRANSFERASES"/>
    <property type="match status" value="1"/>
</dbReference>
<sequence length="658" mass="74961">MMDFKEDLLQMVWKYQYFEKRQLTTTDGLSLEVKKIGYHNFYEGPDFLEALIKIGNLEHFGHVEVHRKSSDWKNHAHDSDQRYDAVILHVVWEDDKPILRNDGSHIPTLELKGKIWLDVLRNYERLVSSKDEILCGSELKDFLPIIKFSMLEKALVERLEKKSTQLIKILEEIKNDWEEGTYRWLFQCFGFKTNSEAMLRLAESIPYRTLQKHGKQSVVIEAILLGQADLIPEDTNDEYGKHLKKEYDFYQKKYSLKKTIHHQEWKMMGVRPHNFPAVRIAQLAQILSNNPNLFSSVNDAAAFKKVFEIQVPDYWQQHFRIGGLSQKRLSKKLSNNTLALLTINFTVPLWYTYGQYLQDSEWKEKCFDVLQDLAAEDNFIIRKFSFHSWKAQNAFDSQGMLGLYHDYCKPKKCLECKIGQNLLKPGRNWFLVKSPIYRTFAIRIQKTMEKPVIILGAKGIAHPALEIFNSNQVIVYGFLDEDEKLHGTEINVVPVLGNPEDDGFLKLIGKKTEAFVAVDDNKYRQFLVKMLIDKRKVQPINAIHQTSYISTDAELGHGNFINAQVNIGAGAKIGSHCIFNSGAIVDHGAAIEDFVQIGAGAIVNSNTTIKEGAFIGSGVIIVSGVTLGKNARVGAGSVVISDVKDGETVFGNPAVKIK</sequence>
<evidence type="ECO:0000256" key="1">
    <source>
        <dbReference type="ARBA" id="ARBA00007274"/>
    </source>
</evidence>
<dbReference type="GO" id="GO:0016746">
    <property type="term" value="F:acyltransferase activity"/>
    <property type="evidence" value="ECO:0007669"/>
    <property type="project" value="UniProtKB-KW"/>
</dbReference>
<gene>
    <name evidence="6" type="ORF">SAMN00777080_1688</name>
</gene>
<comment type="similarity">
    <text evidence="1">Belongs to the transferase hexapeptide repeat family.</text>
</comment>
<dbReference type="Gene3D" id="2.160.10.10">
    <property type="entry name" value="Hexapeptide repeat proteins"/>
    <property type="match status" value="2"/>
</dbReference>
<dbReference type="EMBL" id="LT838813">
    <property type="protein sequence ID" value="SMD43109.1"/>
    <property type="molecule type" value="Genomic_DNA"/>
</dbReference>
<dbReference type="PANTHER" id="PTHR43300">
    <property type="entry name" value="ACETYLTRANSFERASE"/>
    <property type="match status" value="1"/>
</dbReference>
<dbReference type="Pfam" id="PF17836">
    <property type="entry name" value="PglD_N"/>
    <property type="match status" value="1"/>
</dbReference>
<dbReference type="InterPro" id="IPR001451">
    <property type="entry name" value="Hexapep"/>
</dbReference>
<accession>A0A1W2H2L1</accession>
<evidence type="ECO:0000313" key="6">
    <source>
        <dbReference type="EMBL" id="SMD43109.1"/>
    </source>
</evidence>
<reference evidence="7" key="1">
    <citation type="submission" date="2017-04" db="EMBL/GenBank/DDBJ databases">
        <authorList>
            <person name="Varghese N."/>
            <person name="Submissions S."/>
        </authorList>
    </citation>
    <scope>NUCLEOTIDE SEQUENCE [LARGE SCALE GENOMIC DNA]</scope>
    <source>
        <strain evidence="7">DSM 16537</strain>
    </source>
</reference>
<dbReference type="CDD" id="cd03360">
    <property type="entry name" value="LbH_AT_putative"/>
    <property type="match status" value="1"/>
</dbReference>
<dbReference type="InterPro" id="IPR011004">
    <property type="entry name" value="Trimer_LpxA-like_sf"/>
</dbReference>
<name>A0A1W2H2L1_9BACT</name>
<dbReference type="SUPFAM" id="SSF51161">
    <property type="entry name" value="Trimeric LpxA-like enzymes"/>
    <property type="match status" value="1"/>
</dbReference>
<evidence type="ECO:0000313" key="7">
    <source>
        <dbReference type="Proteomes" id="UP000192333"/>
    </source>
</evidence>
<proteinExistence type="inferred from homology"/>
<dbReference type="AlphaFoldDB" id="A0A1W2H2L1"/>
<evidence type="ECO:0000256" key="2">
    <source>
        <dbReference type="ARBA" id="ARBA00022679"/>
    </source>
</evidence>
<evidence type="ECO:0000259" key="5">
    <source>
        <dbReference type="Pfam" id="PF17836"/>
    </source>
</evidence>
<dbReference type="InterPro" id="IPR050179">
    <property type="entry name" value="Trans_hexapeptide_repeat"/>
</dbReference>
<dbReference type="InterPro" id="IPR018357">
    <property type="entry name" value="Hexapep_transf_CS"/>
</dbReference>
<keyword evidence="7" id="KW-1185">Reference proteome</keyword>
<dbReference type="Proteomes" id="UP000192333">
    <property type="component" value="Chromosome I"/>
</dbReference>
<dbReference type="InterPro" id="IPR021272">
    <property type="entry name" value="DUF2851"/>
</dbReference>
<dbReference type="Pfam" id="PF00132">
    <property type="entry name" value="Hexapep"/>
    <property type="match status" value="1"/>
</dbReference>
<dbReference type="NCBIfam" id="TIGR03570">
    <property type="entry name" value="NeuD_NnaD"/>
    <property type="match status" value="1"/>
</dbReference>
<feature type="domain" description="PglD N-terminal" evidence="5">
    <location>
        <begin position="452"/>
        <end position="531"/>
    </location>
</feature>
<protein>
    <submittedName>
        <fullName evidence="6">Sugar O-acyltransferase, sialic acid O-acetyltransferase NeuD family</fullName>
    </submittedName>
</protein>
<dbReference type="InterPro" id="IPR020019">
    <property type="entry name" value="AcTrfase_PglD-like"/>
</dbReference>
<evidence type="ECO:0000256" key="4">
    <source>
        <dbReference type="ARBA" id="ARBA00023315"/>
    </source>
</evidence>
<organism evidence="6 7">
    <name type="scientific">Aquiflexum balticum DSM 16537</name>
    <dbReference type="NCBI Taxonomy" id="758820"/>
    <lineage>
        <taxon>Bacteria</taxon>
        <taxon>Pseudomonadati</taxon>
        <taxon>Bacteroidota</taxon>
        <taxon>Cytophagia</taxon>
        <taxon>Cytophagales</taxon>
        <taxon>Cyclobacteriaceae</taxon>
        <taxon>Aquiflexum</taxon>
    </lineage>
</organism>
<evidence type="ECO:0000256" key="3">
    <source>
        <dbReference type="ARBA" id="ARBA00022737"/>
    </source>
</evidence>
<keyword evidence="4 6" id="KW-0012">Acyltransferase</keyword>
<dbReference type="PANTHER" id="PTHR43300:SF7">
    <property type="entry name" value="UDP-N-ACETYLBACILLOSAMINE N-ACETYLTRANSFERASE"/>
    <property type="match status" value="1"/>
</dbReference>
<keyword evidence="2 6" id="KW-0808">Transferase</keyword>
<dbReference type="Pfam" id="PF11013">
    <property type="entry name" value="DUF2851"/>
    <property type="match status" value="1"/>
</dbReference>